<reference evidence="4" key="1">
    <citation type="journal article" date="2021" name="PeerJ">
        <title>Extensive microbial diversity within the chicken gut microbiome revealed by metagenomics and culture.</title>
        <authorList>
            <person name="Gilroy R."/>
            <person name="Ravi A."/>
            <person name="Getino M."/>
            <person name="Pursley I."/>
            <person name="Horton D.L."/>
            <person name="Alikhan N.F."/>
            <person name="Baker D."/>
            <person name="Gharbi K."/>
            <person name="Hall N."/>
            <person name="Watson M."/>
            <person name="Adriaenssens E.M."/>
            <person name="Foster-Nyarko E."/>
            <person name="Jarju S."/>
            <person name="Secka A."/>
            <person name="Antonio M."/>
            <person name="Oren A."/>
            <person name="Chaudhuri R.R."/>
            <person name="La Ragione R."/>
            <person name="Hildebrand F."/>
            <person name="Pallen M.J."/>
        </authorList>
    </citation>
    <scope>NUCLEOTIDE SEQUENCE</scope>
    <source>
        <strain evidence="4">CHK174-6876</strain>
    </source>
</reference>
<evidence type="ECO:0000256" key="1">
    <source>
        <dbReference type="ARBA" id="ARBA00023125"/>
    </source>
</evidence>
<dbReference type="PANTHER" id="PTHR43479">
    <property type="entry name" value="ACREF/ENVCD OPERON REPRESSOR-RELATED"/>
    <property type="match status" value="1"/>
</dbReference>
<dbReference type="PROSITE" id="PS50977">
    <property type="entry name" value="HTH_TETR_2"/>
    <property type="match status" value="1"/>
</dbReference>
<dbReference type="SUPFAM" id="SSF46689">
    <property type="entry name" value="Homeodomain-like"/>
    <property type="match status" value="1"/>
</dbReference>
<feature type="DNA-binding region" description="H-T-H motif" evidence="2">
    <location>
        <begin position="32"/>
        <end position="51"/>
    </location>
</feature>
<feature type="domain" description="HTH tetR-type" evidence="3">
    <location>
        <begin position="9"/>
        <end position="69"/>
    </location>
</feature>
<evidence type="ECO:0000259" key="3">
    <source>
        <dbReference type="PROSITE" id="PS50977"/>
    </source>
</evidence>
<accession>A0A921F6V4</accession>
<gene>
    <name evidence="4" type="ORF">K8V00_00680</name>
</gene>
<comment type="caution">
    <text evidence="4">The sequence shown here is derived from an EMBL/GenBank/DDBJ whole genome shotgun (WGS) entry which is preliminary data.</text>
</comment>
<reference evidence="4" key="2">
    <citation type="submission" date="2021-09" db="EMBL/GenBank/DDBJ databases">
        <authorList>
            <person name="Gilroy R."/>
        </authorList>
    </citation>
    <scope>NUCLEOTIDE SEQUENCE</scope>
    <source>
        <strain evidence="4">CHK174-6876</strain>
    </source>
</reference>
<protein>
    <submittedName>
        <fullName evidence="4">TetR/AcrR family transcriptional regulator</fullName>
    </submittedName>
</protein>
<name>A0A921F6V4_9LACO</name>
<dbReference type="Gene3D" id="1.10.357.10">
    <property type="entry name" value="Tetracycline Repressor, domain 2"/>
    <property type="match status" value="1"/>
</dbReference>
<dbReference type="AlphaFoldDB" id="A0A921F6V4"/>
<dbReference type="EMBL" id="DYXG01000009">
    <property type="protein sequence ID" value="HJE96109.1"/>
    <property type="molecule type" value="Genomic_DNA"/>
</dbReference>
<keyword evidence="1 2" id="KW-0238">DNA-binding</keyword>
<dbReference type="InterPro" id="IPR050624">
    <property type="entry name" value="HTH-type_Tx_Regulator"/>
</dbReference>
<dbReference type="PANTHER" id="PTHR43479:SF11">
    <property type="entry name" value="ACREF_ENVCD OPERON REPRESSOR-RELATED"/>
    <property type="match status" value="1"/>
</dbReference>
<dbReference type="InterPro" id="IPR009057">
    <property type="entry name" value="Homeodomain-like_sf"/>
</dbReference>
<evidence type="ECO:0000313" key="5">
    <source>
        <dbReference type="Proteomes" id="UP000707535"/>
    </source>
</evidence>
<proteinExistence type="predicted"/>
<organism evidence="4 5">
    <name type="scientific">Ligilactobacillus acidipiscis</name>
    <dbReference type="NCBI Taxonomy" id="89059"/>
    <lineage>
        <taxon>Bacteria</taxon>
        <taxon>Bacillati</taxon>
        <taxon>Bacillota</taxon>
        <taxon>Bacilli</taxon>
        <taxon>Lactobacillales</taxon>
        <taxon>Lactobacillaceae</taxon>
        <taxon>Ligilactobacillus</taxon>
    </lineage>
</organism>
<dbReference type="Proteomes" id="UP000707535">
    <property type="component" value="Unassembled WGS sequence"/>
</dbReference>
<dbReference type="InterPro" id="IPR001647">
    <property type="entry name" value="HTH_TetR"/>
</dbReference>
<evidence type="ECO:0000313" key="4">
    <source>
        <dbReference type="EMBL" id="HJE96109.1"/>
    </source>
</evidence>
<sequence length="193" mass="22531">MNKQPKVTEKTRRSFVEAFCQLYLEKPIDKISIRDITTLAGYNRSTFYLYFSDIYTLRTFVEDDLLDYVQVNLSKDDPKLKTEQGMLSKLLFLFEHKENELKAVLGPYGNLNFIGRLKKIIVSTSTISDNFVPEVPADDKYFAYFLECNVSIALNLFQLWLKRGKDLSKEELVSLSYQLYKFGVQGTKRDKQE</sequence>
<evidence type="ECO:0000256" key="2">
    <source>
        <dbReference type="PROSITE-ProRule" id="PRU00335"/>
    </source>
</evidence>
<dbReference type="GO" id="GO:0003677">
    <property type="term" value="F:DNA binding"/>
    <property type="evidence" value="ECO:0007669"/>
    <property type="project" value="UniProtKB-UniRule"/>
</dbReference>